<comment type="subcellular location">
    <subcellularLocation>
        <location evidence="1">Nucleus</location>
    </subcellularLocation>
</comment>
<evidence type="ECO:0000256" key="5">
    <source>
        <dbReference type="ARBA" id="ARBA00023242"/>
    </source>
</evidence>
<keyword evidence="2" id="KW-0479">Metal-binding</keyword>
<protein>
    <submittedName>
        <fullName evidence="6">Uncharacterized protein</fullName>
    </submittedName>
</protein>
<comment type="caution">
    <text evidence="6">The sequence shown here is derived from an EMBL/GenBank/DDBJ whole genome shotgun (WGS) entry which is preliminary data.</text>
</comment>
<evidence type="ECO:0000256" key="2">
    <source>
        <dbReference type="ARBA" id="ARBA00022723"/>
    </source>
</evidence>
<keyword evidence="7" id="KW-1185">Reference proteome</keyword>
<evidence type="ECO:0000313" key="6">
    <source>
        <dbReference type="EMBL" id="KAJ7314175.1"/>
    </source>
</evidence>
<dbReference type="InterPro" id="IPR052035">
    <property type="entry name" value="ZnF_BED_domain_contain"/>
</dbReference>
<dbReference type="PANTHER" id="PTHR46481:SF10">
    <property type="entry name" value="ZINC FINGER BED DOMAIN-CONTAINING PROTEIN 39"/>
    <property type="match status" value="1"/>
</dbReference>
<evidence type="ECO:0000256" key="4">
    <source>
        <dbReference type="ARBA" id="ARBA00022833"/>
    </source>
</evidence>
<reference evidence="6" key="1">
    <citation type="submission" date="2023-03" db="EMBL/GenBank/DDBJ databases">
        <title>Massive genome expansion in bonnet fungi (Mycena s.s.) driven by repeated elements and novel gene families across ecological guilds.</title>
        <authorList>
            <consortium name="Lawrence Berkeley National Laboratory"/>
            <person name="Harder C.B."/>
            <person name="Miyauchi S."/>
            <person name="Viragh M."/>
            <person name="Kuo A."/>
            <person name="Thoen E."/>
            <person name="Andreopoulos B."/>
            <person name="Lu D."/>
            <person name="Skrede I."/>
            <person name="Drula E."/>
            <person name="Henrissat B."/>
            <person name="Morin E."/>
            <person name="Kohler A."/>
            <person name="Barry K."/>
            <person name="LaButti K."/>
            <person name="Morin E."/>
            <person name="Salamov A."/>
            <person name="Lipzen A."/>
            <person name="Mereny Z."/>
            <person name="Hegedus B."/>
            <person name="Baldrian P."/>
            <person name="Stursova M."/>
            <person name="Weitz H."/>
            <person name="Taylor A."/>
            <person name="Grigoriev I.V."/>
            <person name="Nagy L.G."/>
            <person name="Martin F."/>
            <person name="Kauserud H."/>
        </authorList>
    </citation>
    <scope>NUCLEOTIDE SEQUENCE</scope>
    <source>
        <strain evidence="6">CBHHK002</strain>
    </source>
</reference>
<proteinExistence type="predicted"/>
<evidence type="ECO:0000313" key="7">
    <source>
        <dbReference type="Proteomes" id="UP001218218"/>
    </source>
</evidence>
<dbReference type="GO" id="GO:0008270">
    <property type="term" value="F:zinc ion binding"/>
    <property type="evidence" value="ECO:0007669"/>
    <property type="project" value="UniProtKB-KW"/>
</dbReference>
<sequence length="104" mass="11666">MSCNSYRQTEECLIDFRELVGQHSGENMATEVWEALERFGLIGRIIALVMDNATNNDTLVESFANRCLEKGIPFSARHGRMRCMPHTIHLAALKVCVQPNASSI</sequence>
<accession>A0AAD6ZAD5</accession>
<dbReference type="Proteomes" id="UP001218218">
    <property type="component" value="Unassembled WGS sequence"/>
</dbReference>
<evidence type="ECO:0000256" key="1">
    <source>
        <dbReference type="ARBA" id="ARBA00004123"/>
    </source>
</evidence>
<dbReference type="SUPFAM" id="SSF53098">
    <property type="entry name" value="Ribonuclease H-like"/>
    <property type="match status" value="1"/>
</dbReference>
<evidence type="ECO:0000256" key="3">
    <source>
        <dbReference type="ARBA" id="ARBA00022771"/>
    </source>
</evidence>
<dbReference type="GO" id="GO:0005634">
    <property type="term" value="C:nucleus"/>
    <property type="evidence" value="ECO:0007669"/>
    <property type="project" value="UniProtKB-SubCell"/>
</dbReference>
<dbReference type="PANTHER" id="PTHR46481">
    <property type="entry name" value="ZINC FINGER BED DOMAIN-CONTAINING PROTEIN 4"/>
    <property type="match status" value="1"/>
</dbReference>
<keyword evidence="5" id="KW-0539">Nucleus</keyword>
<dbReference type="InterPro" id="IPR012337">
    <property type="entry name" value="RNaseH-like_sf"/>
</dbReference>
<dbReference type="AlphaFoldDB" id="A0AAD6ZAD5"/>
<organism evidence="6 7">
    <name type="scientific">Mycena albidolilacea</name>
    <dbReference type="NCBI Taxonomy" id="1033008"/>
    <lineage>
        <taxon>Eukaryota</taxon>
        <taxon>Fungi</taxon>
        <taxon>Dikarya</taxon>
        <taxon>Basidiomycota</taxon>
        <taxon>Agaricomycotina</taxon>
        <taxon>Agaricomycetes</taxon>
        <taxon>Agaricomycetidae</taxon>
        <taxon>Agaricales</taxon>
        <taxon>Marasmiineae</taxon>
        <taxon>Mycenaceae</taxon>
        <taxon>Mycena</taxon>
    </lineage>
</organism>
<keyword evidence="3" id="KW-0863">Zinc-finger</keyword>
<gene>
    <name evidence="6" type="ORF">DFH08DRAFT_716865</name>
</gene>
<dbReference type="EMBL" id="JARIHO010000068">
    <property type="protein sequence ID" value="KAJ7314175.1"/>
    <property type="molecule type" value="Genomic_DNA"/>
</dbReference>
<keyword evidence="4" id="KW-0862">Zinc</keyword>
<name>A0AAD6ZAD5_9AGAR</name>